<accession>A0A9K3J7B4</accession>
<dbReference type="AlphaFoldDB" id="A0A9K3J7B4"/>
<dbReference type="EMBL" id="MNCJ02000319">
    <property type="protein sequence ID" value="KAF5810045.1"/>
    <property type="molecule type" value="Genomic_DNA"/>
</dbReference>
<dbReference type="Gramene" id="mRNA:HanXRQr2_Chr04g0164741">
    <property type="protein sequence ID" value="mRNA:HanXRQr2_Chr04g0164741"/>
    <property type="gene ID" value="HanXRQr2_Chr04g0164741"/>
</dbReference>
<reference evidence="1" key="1">
    <citation type="journal article" date="2017" name="Nature">
        <title>The sunflower genome provides insights into oil metabolism, flowering and Asterid evolution.</title>
        <authorList>
            <person name="Badouin H."/>
            <person name="Gouzy J."/>
            <person name="Grassa C.J."/>
            <person name="Murat F."/>
            <person name="Staton S.E."/>
            <person name="Cottret L."/>
            <person name="Lelandais-Briere C."/>
            <person name="Owens G.L."/>
            <person name="Carrere S."/>
            <person name="Mayjonade B."/>
            <person name="Legrand L."/>
            <person name="Gill N."/>
            <person name="Kane N.C."/>
            <person name="Bowers J.E."/>
            <person name="Hubner S."/>
            <person name="Bellec A."/>
            <person name="Berard A."/>
            <person name="Berges H."/>
            <person name="Blanchet N."/>
            <person name="Boniface M.C."/>
            <person name="Brunel D."/>
            <person name="Catrice O."/>
            <person name="Chaidir N."/>
            <person name="Claudel C."/>
            <person name="Donnadieu C."/>
            <person name="Faraut T."/>
            <person name="Fievet G."/>
            <person name="Helmstetter N."/>
            <person name="King M."/>
            <person name="Knapp S.J."/>
            <person name="Lai Z."/>
            <person name="Le Paslier M.C."/>
            <person name="Lippi Y."/>
            <person name="Lorenzon L."/>
            <person name="Mandel J.R."/>
            <person name="Marage G."/>
            <person name="Marchand G."/>
            <person name="Marquand E."/>
            <person name="Bret-Mestries E."/>
            <person name="Morien E."/>
            <person name="Nambeesan S."/>
            <person name="Nguyen T."/>
            <person name="Pegot-Espagnet P."/>
            <person name="Pouilly N."/>
            <person name="Raftis F."/>
            <person name="Sallet E."/>
            <person name="Schiex T."/>
            <person name="Thomas J."/>
            <person name="Vandecasteele C."/>
            <person name="Vares D."/>
            <person name="Vear F."/>
            <person name="Vautrin S."/>
            <person name="Crespi M."/>
            <person name="Mangin B."/>
            <person name="Burke J.M."/>
            <person name="Salse J."/>
            <person name="Munos S."/>
            <person name="Vincourt P."/>
            <person name="Rieseberg L.H."/>
            <person name="Langlade N.B."/>
        </authorList>
    </citation>
    <scope>NUCLEOTIDE SEQUENCE</scope>
    <source>
        <tissue evidence="1">Leaves</tissue>
    </source>
</reference>
<proteinExistence type="predicted"/>
<sequence>MNASLVADRTWMRNFGVVNFANAVLDAPENTDAVAEVVCRAREAGYKVGYVECFTHVNVVSPKKFTNERCALREVNTEAALKALTDAYDGLIIPTLAQIE</sequence>
<evidence type="ECO:0000313" key="1">
    <source>
        <dbReference type="EMBL" id="KAF5810045.1"/>
    </source>
</evidence>
<dbReference type="Proteomes" id="UP000215914">
    <property type="component" value="Unassembled WGS sequence"/>
</dbReference>
<gene>
    <name evidence="1" type="ORF">HanXRQr2_Chr04g0164741</name>
</gene>
<evidence type="ECO:0000313" key="2">
    <source>
        <dbReference type="Proteomes" id="UP000215914"/>
    </source>
</evidence>
<comment type="caution">
    <text evidence="1">The sequence shown here is derived from an EMBL/GenBank/DDBJ whole genome shotgun (WGS) entry which is preliminary data.</text>
</comment>
<reference evidence="1" key="2">
    <citation type="submission" date="2020-06" db="EMBL/GenBank/DDBJ databases">
        <title>Helianthus annuus Genome sequencing and assembly Release 2.</title>
        <authorList>
            <person name="Gouzy J."/>
            <person name="Langlade N."/>
            <person name="Munos S."/>
        </authorList>
    </citation>
    <scope>NUCLEOTIDE SEQUENCE</scope>
    <source>
        <tissue evidence="1">Leaves</tissue>
    </source>
</reference>
<organism evidence="1 2">
    <name type="scientific">Helianthus annuus</name>
    <name type="common">Common sunflower</name>
    <dbReference type="NCBI Taxonomy" id="4232"/>
    <lineage>
        <taxon>Eukaryota</taxon>
        <taxon>Viridiplantae</taxon>
        <taxon>Streptophyta</taxon>
        <taxon>Embryophyta</taxon>
        <taxon>Tracheophyta</taxon>
        <taxon>Spermatophyta</taxon>
        <taxon>Magnoliopsida</taxon>
        <taxon>eudicotyledons</taxon>
        <taxon>Gunneridae</taxon>
        <taxon>Pentapetalae</taxon>
        <taxon>asterids</taxon>
        <taxon>campanulids</taxon>
        <taxon>Asterales</taxon>
        <taxon>Asteraceae</taxon>
        <taxon>Asteroideae</taxon>
        <taxon>Heliantheae alliance</taxon>
        <taxon>Heliantheae</taxon>
        <taxon>Helianthus</taxon>
    </lineage>
</organism>
<protein>
    <submittedName>
        <fullName evidence="1">Uncharacterized protein</fullName>
    </submittedName>
</protein>
<name>A0A9K3J7B4_HELAN</name>
<keyword evidence="2" id="KW-1185">Reference proteome</keyword>